<accession>A0A6S6RWP8</accession>
<dbReference type="InterPro" id="IPR003846">
    <property type="entry name" value="SelO"/>
</dbReference>
<keyword evidence="2 8" id="KW-0808">Transferase</keyword>
<feature type="binding site" evidence="8">
    <location>
        <position position="166"/>
    </location>
    <ligand>
        <name>ATP</name>
        <dbReference type="ChEBI" id="CHEBI:30616"/>
    </ligand>
</feature>
<evidence type="ECO:0000256" key="2">
    <source>
        <dbReference type="ARBA" id="ARBA00022679"/>
    </source>
</evidence>
<gene>
    <name evidence="8" type="primary">ydiU</name>
    <name evidence="8" type="synonym">selO</name>
    <name evidence="9" type="ORF">HELGO_WM28128</name>
</gene>
<dbReference type="GO" id="GO:0005524">
    <property type="term" value="F:ATP binding"/>
    <property type="evidence" value="ECO:0007669"/>
    <property type="project" value="UniProtKB-UniRule"/>
</dbReference>
<dbReference type="GO" id="GO:0000287">
    <property type="term" value="F:magnesium ion binding"/>
    <property type="evidence" value="ECO:0007669"/>
    <property type="project" value="UniProtKB-UniRule"/>
</dbReference>
<keyword evidence="6 8" id="KW-0067">ATP-binding</keyword>
<evidence type="ECO:0000256" key="8">
    <source>
        <dbReference type="HAMAP-Rule" id="MF_00692"/>
    </source>
</evidence>
<dbReference type="PANTHER" id="PTHR32057">
    <property type="entry name" value="PROTEIN ADENYLYLTRANSFERASE SELO, MITOCHONDRIAL"/>
    <property type="match status" value="1"/>
</dbReference>
<feature type="binding site" evidence="8">
    <location>
        <position position="332"/>
    </location>
    <ligand>
        <name>Mg(2+)</name>
        <dbReference type="ChEBI" id="CHEBI:18420"/>
    </ligand>
</feature>
<protein>
    <recommendedName>
        <fullName evidence="8">Protein nucleotidyltransferase YdiU</fullName>
        <ecNumber evidence="8">2.7.7.-</ecNumber>
    </recommendedName>
    <alternativeName>
        <fullName evidence="8">Protein adenylyltransferase YdiU</fullName>
        <ecNumber evidence="8">2.7.7.108</ecNumber>
    </alternativeName>
    <alternativeName>
        <fullName evidence="8">Protein uridylyltransferase YdiU</fullName>
        <ecNumber evidence="8">2.7.7.-</ecNumber>
    </alternativeName>
</protein>
<dbReference type="EMBL" id="CACVAT010000018">
    <property type="protein sequence ID" value="CAA6800431.1"/>
    <property type="molecule type" value="Genomic_DNA"/>
</dbReference>
<comment type="catalytic activity">
    <reaction evidence="8">
        <text>L-seryl-[protein] + ATP = 3-O-(5'-adenylyl)-L-seryl-[protein] + diphosphate</text>
        <dbReference type="Rhea" id="RHEA:58120"/>
        <dbReference type="Rhea" id="RHEA-COMP:9863"/>
        <dbReference type="Rhea" id="RHEA-COMP:15073"/>
        <dbReference type="ChEBI" id="CHEBI:29999"/>
        <dbReference type="ChEBI" id="CHEBI:30616"/>
        <dbReference type="ChEBI" id="CHEBI:33019"/>
        <dbReference type="ChEBI" id="CHEBI:142516"/>
        <dbReference type="EC" id="2.7.7.108"/>
    </reaction>
</comment>
<feature type="binding site" evidence="8">
    <location>
        <position position="178"/>
    </location>
    <ligand>
        <name>ATP</name>
        <dbReference type="ChEBI" id="CHEBI:30616"/>
    </ligand>
</feature>
<feature type="binding site" evidence="8">
    <location>
        <position position="146"/>
    </location>
    <ligand>
        <name>ATP</name>
        <dbReference type="ChEBI" id="CHEBI:30616"/>
    </ligand>
</feature>
<dbReference type="AlphaFoldDB" id="A0A6S6RWP8"/>
<comment type="function">
    <text evidence="8">Nucleotidyltransferase involved in the post-translational modification of proteins. It can catalyze the addition of adenosine monophosphate (AMP) or uridine monophosphate (UMP) to a protein, resulting in modifications known as AMPylation and UMPylation.</text>
</comment>
<keyword evidence="8" id="KW-0464">Manganese</keyword>
<evidence type="ECO:0000256" key="1">
    <source>
        <dbReference type="ARBA" id="ARBA00009747"/>
    </source>
</evidence>
<keyword evidence="4 8" id="KW-0479">Metal-binding</keyword>
<evidence type="ECO:0000313" key="9">
    <source>
        <dbReference type="EMBL" id="CAA6800431.1"/>
    </source>
</evidence>
<feature type="binding site" evidence="8">
    <location>
        <position position="341"/>
    </location>
    <ligand>
        <name>ATP</name>
        <dbReference type="ChEBI" id="CHEBI:30616"/>
    </ligand>
</feature>
<reference evidence="9" key="1">
    <citation type="submission" date="2020-01" db="EMBL/GenBank/DDBJ databases">
        <authorList>
            <person name="Meier V. D."/>
            <person name="Meier V D."/>
        </authorList>
    </citation>
    <scope>NUCLEOTIDE SEQUENCE</scope>
    <source>
        <strain evidence="9">HLG_WM_MAG_09</strain>
    </source>
</reference>
<name>A0A6S6RWP8_9GAMM</name>
<comment type="cofactor">
    <cofactor evidence="8">
        <name>Mg(2+)</name>
        <dbReference type="ChEBI" id="CHEBI:18420"/>
    </cofactor>
    <cofactor evidence="8">
        <name>Mn(2+)</name>
        <dbReference type="ChEBI" id="CHEBI:29035"/>
    </cofactor>
</comment>
<evidence type="ECO:0000256" key="3">
    <source>
        <dbReference type="ARBA" id="ARBA00022695"/>
    </source>
</evidence>
<keyword evidence="3 8" id="KW-0548">Nucleotidyltransferase</keyword>
<evidence type="ECO:0000256" key="4">
    <source>
        <dbReference type="ARBA" id="ARBA00022723"/>
    </source>
</evidence>
<feature type="binding site" evidence="8">
    <location>
        <position position="251"/>
    </location>
    <ligand>
        <name>ATP</name>
        <dbReference type="ChEBI" id="CHEBI:30616"/>
    </ligand>
</feature>
<dbReference type="EC" id="2.7.7.108" evidence="8"/>
<evidence type="ECO:0000256" key="6">
    <source>
        <dbReference type="ARBA" id="ARBA00022840"/>
    </source>
</evidence>
<feature type="binding site" evidence="8">
    <location>
        <position position="147"/>
    </location>
    <ligand>
        <name>ATP</name>
        <dbReference type="ChEBI" id="CHEBI:30616"/>
    </ligand>
</feature>
<keyword evidence="7 8" id="KW-0460">Magnesium</keyword>
<comment type="catalytic activity">
    <reaction evidence="8">
        <text>L-tyrosyl-[protein] + UTP = O-(5'-uridylyl)-L-tyrosyl-[protein] + diphosphate</text>
        <dbReference type="Rhea" id="RHEA:83887"/>
        <dbReference type="Rhea" id="RHEA-COMP:10136"/>
        <dbReference type="Rhea" id="RHEA-COMP:20238"/>
        <dbReference type="ChEBI" id="CHEBI:33019"/>
        <dbReference type="ChEBI" id="CHEBI:46398"/>
        <dbReference type="ChEBI" id="CHEBI:46858"/>
        <dbReference type="ChEBI" id="CHEBI:90602"/>
    </reaction>
</comment>
<dbReference type="HAMAP" id="MF_00692">
    <property type="entry name" value="SelO"/>
    <property type="match status" value="1"/>
</dbReference>
<dbReference type="GO" id="GO:0030145">
    <property type="term" value="F:manganese ion binding"/>
    <property type="evidence" value="ECO:0007669"/>
    <property type="project" value="UniProtKB-UniRule"/>
</dbReference>
<feature type="binding site" evidence="8">
    <location>
        <position position="179"/>
    </location>
    <ligand>
        <name>ATP</name>
        <dbReference type="ChEBI" id="CHEBI:30616"/>
    </ligand>
</feature>
<comment type="catalytic activity">
    <reaction evidence="8">
        <text>L-tyrosyl-[protein] + ATP = O-(5'-adenylyl)-L-tyrosyl-[protein] + diphosphate</text>
        <dbReference type="Rhea" id="RHEA:54288"/>
        <dbReference type="Rhea" id="RHEA-COMP:10136"/>
        <dbReference type="Rhea" id="RHEA-COMP:13846"/>
        <dbReference type="ChEBI" id="CHEBI:30616"/>
        <dbReference type="ChEBI" id="CHEBI:33019"/>
        <dbReference type="ChEBI" id="CHEBI:46858"/>
        <dbReference type="ChEBI" id="CHEBI:83624"/>
        <dbReference type="EC" id="2.7.7.108"/>
    </reaction>
</comment>
<evidence type="ECO:0000256" key="7">
    <source>
        <dbReference type="ARBA" id="ARBA00022842"/>
    </source>
</evidence>
<organism evidence="9">
    <name type="scientific">uncultured Thiotrichaceae bacterium</name>
    <dbReference type="NCBI Taxonomy" id="298394"/>
    <lineage>
        <taxon>Bacteria</taxon>
        <taxon>Pseudomonadati</taxon>
        <taxon>Pseudomonadota</taxon>
        <taxon>Gammaproteobacteria</taxon>
        <taxon>Thiotrichales</taxon>
        <taxon>Thiotrichaceae</taxon>
        <taxon>environmental samples</taxon>
    </lineage>
</organism>
<dbReference type="EC" id="2.7.7.-" evidence="8"/>
<feature type="binding site" evidence="8">
    <location>
        <position position="144"/>
    </location>
    <ligand>
        <name>ATP</name>
        <dbReference type="ChEBI" id="CHEBI:30616"/>
    </ligand>
</feature>
<evidence type="ECO:0000256" key="5">
    <source>
        <dbReference type="ARBA" id="ARBA00022741"/>
    </source>
</evidence>
<dbReference type="Pfam" id="PF02696">
    <property type="entry name" value="SelO"/>
    <property type="match status" value="1"/>
</dbReference>
<keyword evidence="5 8" id="KW-0547">Nucleotide-binding</keyword>
<dbReference type="GO" id="GO:0070733">
    <property type="term" value="F:AMPylase activity"/>
    <property type="evidence" value="ECO:0007669"/>
    <property type="project" value="UniProtKB-EC"/>
</dbReference>
<comment type="catalytic activity">
    <reaction evidence="8">
        <text>L-seryl-[protein] + UTP = O-(5'-uridylyl)-L-seryl-[protein] + diphosphate</text>
        <dbReference type="Rhea" id="RHEA:64604"/>
        <dbReference type="Rhea" id="RHEA-COMP:9863"/>
        <dbReference type="Rhea" id="RHEA-COMP:16635"/>
        <dbReference type="ChEBI" id="CHEBI:29999"/>
        <dbReference type="ChEBI" id="CHEBI:33019"/>
        <dbReference type="ChEBI" id="CHEBI:46398"/>
        <dbReference type="ChEBI" id="CHEBI:156051"/>
    </reaction>
</comment>
<feature type="binding site" evidence="8">
    <location>
        <position position="244"/>
    </location>
    <ligand>
        <name>ATP</name>
        <dbReference type="ChEBI" id="CHEBI:30616"/>
    </ligand>
</feature>
<comment type="similarity">
    <text evidence="1 8">Belongs to the SELO family.</text>
</comment>
<feature type="active site" description="Proton acceptor" evidence="8">
    <location>
        <position position="331"/>
    </location>
</feature>
<comment type="catalytic activity">
    <reaction evidence="8">
        <text>L-threonyl-[protein] + ATP = 3-O-(5'-adenylyl)-L-threonyl-[protein] + diphosphate</text>
        <dbReference type="Rhea" id="RHEA:54292"/>
        <dbReference type="Rhea" id="RHEA-COMP:11060"/>
        <dbReference type="Rhea" id="RHEA-COMP:13847"/>
        <dbReference type="ChEBI" id="CHEBI:30013"/>
        <dbReference type="ChEBI" id="CHEBI:30616"/>
        <dbReference type="ChEBI" id="CHEBI:33019"/>
        <dbReference type="ChEBI" id="CHEBI:138113"/>
        <dbReference type="EC" id="2.7.7.108"/>
    </reaction>
</comment>
<sequence>MAMMMTIHKTYEQQAEQIKPAETLSDIAHLADYSFMESLNADPDAETNGANHTPRQVYSGHYVPVTPTPIKTPEYVTHSPTFFRELGFADSIAQSADFMSMFSGDISNVPEPMSKVGWATGYALSIYGNEYIQQCPFKTGNGYGDGRAISVLEVVAKGQRWEMQLKGSGRTPYSRGADGRAVLRSSVREFLAQEHMHALGIPTSRSLSLYASTTETVKRPWYSEGSRQQDPDILVDDPVAISTRVAPSFIRVGQLELFGRRARSEAHPQAMAELEQIVLHLIDREYAAVIDQQLPTAEKVVLLAREFRDRLTSLVTNWIRVGYCQGNFNSDNCAAGGYTLDYGPFGFCDVFDPYFQPWTGGGEHYAFLNQPVAAERNFGSFCTALKPLLSSHPETLQQLDEIQRGFAEAMQSRMNTMWATKLGLQTFDEGLFNELVTLMMQTSVDYTLFFRELSAIPDDIAPLKKSFYTESDGMDERWSAWLTQWKVLISGDDFPSHDELSEQMKLVNPKYILREWFVVPAYKTAATRDYALVREVQSIMTRPYDEQSQDVTEKYNRLKPAQFFAAGGTSHYSCSS</sequence>
<dbReference type="PANTHER" id="PTHR32057:SF14">
    <property type="entry name" value="PROTEIN ADENYLYLTRANSFERASE SELO, MITOCHONDRIAL"/>
    <property type="match status" value="1"/>
</dbReference>
<proteinExistence type="inferred from homology"/>
<comment type="catalytic activity">
    <reaction evidence="8">
        <text>L-histidyl-[protein] + UTP = N(tele)-(5'-uridylyl)-L-histidyl-[protein] + diphosphate</text>
        <dbReference type="Rhea" id="RHEA:83891"/>
        <dbReference type="Rhea" id="RHEA-COMP:9745"/>
        <dbReference type="Rhea" id="RHEA-COMP:20239"/>
        <dbReference type="ChEBI" id="CHEBI:29979"/>
        <dbReference type="ChEBI" id="CHEBI:33019"/>
        <dbReference type="ChEBI" id="CHEBI:46398"/>
        <dbReference type="ChEBI" id="CHEBI:233474"/>
    </reaction>
</comment>
<feature type="binding site" evidence="8">
    <location>
        <position position="341"/>
    </location>
    <ligand>
        <name>Mg(2+)</name>
        <dbReference type="ChEBI" id="CHEBI:18420"/>
    </ligand>
</feature>